<protein>
    <submittedName>
        <fullName evidence="2">Uncharacterized protein</fullName>
    </submittedName>
</protein>
<name>A0AAJ0FBB7_9PEZI</name>
<evidence type="ECO:0000313" key="2">
    <source>
        <dbReference type="EMBL" id="KAK1760947.1"/>
    </source>
</evidence>
<dbReference type="EMBL" id="MU839827">
    <property type="protein sequence ID" value="KAK1760947.1"/>
    <property type="molecule type" value="Genomic_DNA"/>
</dbReference>
<feature type="compositionally biased region" description="Polar residues" evidence="1">
    <location>
        <begin position="63"/>
        <end position="77"/>
    </location>
</feature>
<proteinExistence type="predicted"/>
<dbReference type="AlphaFoldDB" id="A0AAJ0FBB7"/>
<evidence type="ECO:0000256" key="1">
    <source>
        <dbReference type="SAM" id="MobiDB-lite"/>
    </source>
</evidence>
<sequence>MQAGHDRLSPDFVAGTSSRELVPELHPHDGLVNIAASIYTGSETKPTKTSCQRHPPHLANPALSRTSPPASRQSALPTQDPPQRPGSRHWRREGASFWPLGWWSISPRPGCRAAARWWLCLDTYTPSCAHIDARTAPLLSPCIHTPSPSEPRFFSFANPPSSSSVLGRLGNSDTTLRLSRYSPLLFRLRPPPSPPLPSHCRAVGNTTVLPLSLHRTPQPVSSPRQVDDLSILSVN</sequence>
<accession>A0AAJ0FBB7</accession>
<dbReference type="Proteomes" id="UP001239445">
    <property type="component" value="Unassembled WGS sequence"/>
</dbReference>
<feature type="region of interest" description="Disordered" evidence="1">
    <location>
        <begin position="43"/>
        <end position="90"/>
    </location>
</feature>
<keyword evidence="3" id="KW-1185">Reference proteome</keyword>
<evidence type="ECO:0000313" key="3">
    <source>
        <dbReference type="Proteomes" id="UP001239445"/>
    </source>
</evidence>
<gene>
    <name evidence="2" type="ORF">QBC47DRAFT_18692</name>
</gene>
<comment type="caution">
    <text evidence="2">The sequence shown here is derived from an EMBL/GenBank/DDBJ whole genome shotgun (WGS) entry which is preliminary data.</text>
</comment>
<feature type="region of interest" description="Disordered" evidence="1">
    <location>
        <begin position="214"/>
        <end position="235"/>
    </location>
</feature>
<feature type="region of interest" description="Disordered" evidence="1">
    <location>
        <begin position="1"/>
        <end position="26"/>
    </location>
</feature>
<feature type="compositionally biased region" description="Polar residues" evidence="1">
    <location>
        <begin position="43"/>
        <end position="52"/>
    </location>
</feature>
<reference evidence="2" key="1">
    <citation type="submission" date="2023-06" db="EMBL/GenBank/DDBJ databases">
        <title>Genome-scale phylogeny and comparative genomics of the fungal order Sordariales.</title>
        <authorList>
            <consortium name="Lawrence Berkeley National Laboratory"/>
            <person name="Hensen N."/>
            <person name="Bonometti L."/>
            <person name="Westerberg I."/>
            <person name="Brannstrom I.O."/>
            <person name="Guillou S."/>
            <person name="Cros-Aarteil S."/>
            <person name="Calhoun S."/>
            <person name="Haridas S."/>
            <person name="Kuo A."/>
            <person name="Mondo S."/>
            <person name="Pangilinan J."/>
            <person name="Riley R."/>
            <person name="Labutti K."/>
            <person name="Andreopoulos B."/>
            <person name="Lipzen A."/>
            <person name="Chen C."/>
            <person name="Yanf M."/>
            <person name="Daum C."/>
            <person name="Ng V."/>
            <person name="Clum A."/>
            <person name="Steindorff A."/>
            <person name="Ohm R."/>
            <person name="Martin F."/>
            <person name="Silar P."/>
            <person name="Natvig D."/>
            <person name="Lalanne C."/>
            <person name="Gautier V."/>
            <person name="Ament-Velasquez S.L."/>
            <person name="Kruys A."/>
            <person name="Hutchinson M.I."/>
            <person name="Powell A.J."/>
            <person name="Barry K."/>
            <person name="Miller A.N."/>
            <person name="Grigoriev I.V."/>
            <person name="Debuchy R."/>
            <person name="Gladieux P."/>
            <person name="Thoren M.H."/>
            <person name="Johannesson H."/>
        </authorList>
    </citation>
    <scope>NUCLEOTIDE SEQUENCE</scope>
    <source>
        <strain evidence="2">PSN4</strain>
    </source>
</reference>
<organism evidence="2 3">
    <name type="scientific">Echria macrotheca</name>
    <dbReference type="NCBI Taxonomy" id="438768"/>
    <lineage>
        <taxon>Eukaryota</taxon>
        <taxon>Fungi</taxon>
        <taxon>Dikarya</taxon>
        <taxon>Ascomycota</taxon>
        <taxon>Pezizomycotina</taxon>
        <taxon>Sordariomycetes</taxon>
        <taxon>Sordariomycetidae</taxon>
        <taxon>Sordariales</taxon>
        <taxon>Schizotheciaceae</taxon>
        <taxon>Echria</taxon>
    </lineage>
</organism>